<keyword evidence="2" id="KW-1185">Reference proteome</keyword>
<accession>A0A1M5JFJ2</accession>
<dbReference type="STRING" id="634436.SAMN05216361_2074"/>
<proteinExistence type="predicted"/>
<reference evidence="2" key="1">
    <citation type="submission" date="2016-11" db="EMBL/GenBank/DDBJ databases">
        <authorList>
            <person name="Varghese N."/>
            <person name="Submissions S."/>
        </authorList>
    </citation>
    <scope>NUCLEOTIDE SEQUENCE [LARGE SCALE GENOMIC DNA]</scope>
    <source>
        <strain evidence="2">CGMCC 1.8995</strain>
    </source>
</reference>
<name>A0A1M5JFJ2_9ALTE</name>
<sequence length="148" mass="16906">MSRDGRSRGAVRTGVKASKTNDVVTTMHNLTKWAFGSLLVCSGVWATSQSTPLTQWAQEQDGAQTTELVAVAPQYSNAIETLEHAIERTRFNSQNRVHSLRLKRIIYYLSEAREFEQRNWHFNRDDSLERANAILRHHRMKTGQGHAL</sequence>
<dbReference type="EMBL" id="FQWD01000003">
    <property type="protein sequence ID" value="SHG39317.1"/>
    <property type="molecule type" value="Genomic_DNA"/>
</dbReference>
<protein>
    <submittedName>
        <fullName evidence="1">Uncharacterized protein</fullName>
    </submittedName>
</protein>
<evidence type="ECO:0000313" key="1">
    <source>
        <dbReference type="EMBL" id="SHG39317.1"/>
    </source>
</evidence>
<dbReference type="AlphaFoldDB" id="A0A1M5JFJ2"/>
<dbReference type="Proteomes" id="UP000184520">
    <property type="component" value="Unassembled WGS sequence"/>
</dbReference>
<organism evidence="1 2">
    <name type="scientific">Marisediminitalea aggregata</name>
    <dbReference type="NCBI Taxonomy" id="634436"/>
    <lineage>
        <taxon>Bacteria</taxon>
        <taxon>Pseudomonadati</taxon>
        <taxon>Pseudomonadota</taxon>
        <taxon>Gammaproteobacteria</taxon>
        <taxon>Alteromonadales</taxon>
        <taxon>Alteromonadaceae</taxon>
        <taxon>Marisediminitalea</taxon>
    </lineage>
</organism>
<gene>
    <name evidence="1" type="ORF">SAMN05216361_2074</name>
</gene>
<evidence type="ECO:0000313" key="2">
    <source>
        <dbReference type="Proteomes" id="UP000184520"/>
    </source>
</evidence>